<proteinExistence type="predicted"/>
<feature type="transmembrane region" description="Helical" evidence="1">
    <location>
        <begin position="9"/>
        <end position="29"/>
    </location>
</feature>
<reference evidence="3" key="1">
    <citation type="submission" date="2020-09" db="EMBL/GenBank/DDBJ databases">
        <title>Novel species of Mucilaginibacter isolated from a glacier on the Tibetan Plateau.</title>
        <authorList>
            <person name="Liu Q."/>
            <person name="Xin Y.-H."/>
        </authorList>
    </citation>
    <scope>NUCLEOTIDE SEQUENCE</scope>
    <source>
        <strain evidence="3">ZB1P21</strain>
    </source>
</reference>
<organism evidence="3 4">
    <name type="scientific">Mucilaginibacter glaciei</name>
    <dbReference type="NCBI Taxonomy" id="2772109"/>
    <lineage>
        <taxon>Bacteria</taxon>
        <taxon>Pseudomonadati</taxon>
        <taxon>Bacteroidota</taxon>
        <taxon>Sphingobacteriia</taxon>
        <taxon>Sphingobacteriales</taxon>
        <taxon>Sphingobacteriaceae</taxon>
        <taxon>Mucilaginibacter</taxon>
    </lineage>
</organism>
<keyword evidence="1" id="KW-0812">Transmembrane</keyword>
<feature type="transmembrane region" description="Helical" evidence="1">
    <location>
        <begin position="77"/>
        <end position="96"/>
    </location>
</feature>
<keyword evidence="3" id="KW-0418">Kinase</keyword>
<evidence type="ECO:0000313" key="4">
    <source>
        <dbReference type="Proteomes" id="UP000619078"/>
    </source>
</evidence>
<dbReference type="InterPro" id="IPR010559">
    <property type="entry name" value="Sig_transdc_His_kin_internal"/>
</dbReference>
<protein>
    <submittedName>
        <fullName evidence="3">Histidine kinase</fullName>
    </submittedName>
</protein>
<keyword evidence="3" id="KW-0808">Transferase</keyword>
<dbReference type="EMBL" id="JACWMX010000003">
    <property type="protein sequence ID" value="MBD1392970.1"/>
    <property type="molecule type" value="Genomic_DNA"/>
</dbReference>
<evidence type="ECO:0000259" key="2">
    <source>
        <dbReference type="Pfam" id="PF06580"/>
    </source>
</evidence>
<gene>
    <name evidence="3" type="ORF">IDJ76_07665</name>
</gene>
<comment type="caution">
    <text evidence="3">The sequence shown here is derived from an EMBL/GenBank/DDBJ whole genome shotgun (WGS) entry which is preliminary data.</text>
</comment>
<dbReference type="InterPro" id="IPR050640">
    <property type="entry name" value="Bact_2-comp_sensor_kinase"/>
</dbReference>
<dbReference type="Pfam" id="PF06580">
    <property type="entry name" value="His_kinase"/>
    <property type="match status" value="1"/>
</dbReference>
<dbReference type="PANTHER" id="PTHR34220">
    <property type="entry name" value="SENSOR HISTIDINE KINASE YPDA"/>
    <property type="match status" value="1"/>
</dbReference>
<dbReference type="GO" id="GO:0000155">
    <property type="term" value="F:phosphorelay sensor kinase activity"/>
    <property type="evidence" value="ECO:0007669"/>
    <property type="project" value="InterPro"/>
</dbReference>
<accession>A0A926NS71</accession>
<evidence type="ECO:0000313" key="3">
    <source>
        <dbReference type="EMBL" id="MBD1392970.1"/>
    </source>
</evidence>
<name>A0A926NS71_9SPHI</name>
<dbReference type="AlphaFoldDB" id="A0A926NS71"/>
<feature type="transmembrane region" description="Helical" evidence="1">
    <location>
        <begin position="49"/>
        <end position="70"/>
    </location>
</feature>
<keyword evidence="1" id="KW-1133">Transmembrane helix</keyword>
<dbReference type="Proteomes" id="UP000619078">
    <property type="component" value="Unassembled WGS sequence"/>
</dbReference>
<keyword evidence="4" id="KW-1185">Reference proteome</keyword>
<dbReference type="GO" id="GO:0016020">
    <property type="term" value="C:membrane"/>
    <property type="evidence" value="ECO:0007669"/>
    <property type="project" value="InterPro"/>
</dbReference>
<sequence>MIIQKSRSILGNILIQILIWIVLGVVLLFYQPFLRNIDVPYQFWVKQNIVFVMLIASYYLNAYVLVPQLLLKKKTGFYFLSIIAIIAVILFMTGFVDKILNVRELLEEAFHRSGPPKRGGGGGGRRGYFDTFLVTVTSLVLGISTSVTTTQSWQKNRALHKEMEQKKISSELSFLKAQINPHFFFNTLNNIYALTLVNVETSRTALHQLSRMMRYVLYDTQNSAALFSQEIAFIKDYISLMQLRLTDKVTVIFNTPAPLQEFPVAPMLFLPFVENAFKHGVSDSLPSTILVDVQQVDNKITLLVQNSIFKKQGADLEDNKGIGLNNTIRRLDLLYPGKHELVVNESAAENLYTVNLTLYL</sequence>
<dbReference type="PANTHER" id="PTHR34220:SF7">
    <property type="entry name" value="SENSOR HISTIDINE KINASE YPDA"/>
    <property type="match status" value="1"/>
</dbReference>
<evidence type="ECO:0000256" key="1">
    <source>
        <dbReference type="SAM" id="Phobius"/>
    </source>
</evidence>
<keyword evidence="1" id="KW-0472">Membrane</keyword>
<feature type="domain" description="Signal transduction histidine kinase internal region" evidence="2">
    <location>
        <begin position="171"/>
        <end position="248"/>
    </location>
</feature>
<dbReference type="RefSeq" id="WP_191162437.1">
    <property type="nucleotide sequence ID" value="NZ_JACWMX010000003.1"/>
</dbReference>